<sequence>MLLPSPSGARSRPSLGELWKECSLRRAVIIAPYSPYNQHSQHTATGVTSGSPDGSLLSPSGLLAEIAACCPIQGSVCRIVGRNLRCLGPPRLTSVQNRSDDVRNSLCRLFHG</sequence>
<gene>
    <name evidence="1" type="ORF">PoB_003880000</name>
</gene>
<keyword evidence="2" id="KW-1185">Reference proteome</keyword>
<accession>A0AAV4AVC1</accession>
<evidence type="ECO:0000313" key="2">
    <source>
        <dbReference type="Proteomes" id="UP000735302"/>
    </source>
</evidence>
<name>A0AAV4AVC1_9GAST</name>
<evidence type="ECO:0000313" key="1">
    <source>
        <dbReference type="EMBL" id="GFO12295.1"/>
    </source>
</evidence>
<protein>
    <submittedName>
        <fullName evidence="1">Uncharacterized protein</fullName>
    </submittedName>
</protein>
<organism evidence="1 2">
    <name type="scientific">Plakobranchus ocellatus</name>
    <dbReference type="NCBI Taxonomy" id="259542"/>
    <lineage>
        <taxon>Eukaryota</taxon>
        <taxon>Metazoa</taxon>
        <taxon>Spiralia</taxon>
        <taxon>Lophotrochozoa</taxon>
        <taxon>Mollusca</taxon>
        <taxon>Gastropoda</taxon>
        <taxon>Heterobranchia</taxon>
        <taxon>Euthyneura</taxon>
        <taxon>Panpulmonata</taxon>
        <taxon>Sacoglossa</taxon>
        <taxon>Placobranchoidea</taxon>
        <taxon>Plakobranchidae</taxon>
        <taxon>Plakobranchus</taxon>
    </lineage>
</organism>
<dbReference type="Proteomes" id="UP000735302">
    <property type="component" value="Unassembled WGS sequence"/>
</dbReference>
<reference evidence="1 2" key="1">
    <citation type="journal article" date="2021" name="Elife">
        <title>Chloroplast acquisition without the gene transfer in kleptoplastic sea slugs, Plakobranchus ocellatus.</title>
        <authorList>
            <person name="Maeda T."/>
            <person name="Takahashi S."/>
            <person name="Yoshida T."/>
            <person name="Shimamura S."/>
            <person name="Takaki Y."/>
            <person name="Nagai Y."/>
            <person name="Toyoda A."/>
            <person name="Suzuki Y."/>
            <person name="Arimoto A."/>
            <person name="Ishii H."/>
            <person name="Satoh N."/>
            <person name="Nishiyama T."/>
            <person name="Hasebe M."/>
            <person name="Maruyama T."/>
            <person name="Minagawa J."/>
            <person name="Obokata J."/>
            <person name="Shigenobu S."/>
        </authorList>
    </citation>
    <scope>NUCLEOTIDE SEQUENCE [LARGE SCALE GENOMIC DNA]</scope>
</reference>
<dbReference type="AlphaFoldDB" id="A0AAV4AVC1"/>
<dbReference type="EMBL" id="BLXT01004413">
    <property type="protein sequence ID" value="GFO12295.1"/>
    <property type="molecule type" value="Genomic_DNA"/>
</dbReference>
<proteinExistence type="predicted"/>
<comment type="caution">
    <text evidence="1">The sequence shown here is derived from an EMBL/GenBank/DDBJ whole genome shotgun (WGS) entry which is preliminary data.</text>
</comment>